<dbReference type="HOGENOM" id="CLU_030538_1_0_1"/>
<dbReference type="Pfam" id="PF14365">
    <property type="entry name" value="Neprosin_AP"/>
    <property type="match status" value="1"/>
</dbReference>
<dbReference type="EMBL" id="CM001221">
    <property type="protein sequence ID" value="AET00459.2"/>
    <property type="molecule type" value="Genomic_DNA"/>
</dbReference>
<dbReference type="InterPro" id="IPR025521">
    <property type="entry name" value="Neprosin_propep"/>
</dbReference>
<dbReference type="EnsemblPlants" id="AET00459">
    <property type="protein sequence ID" value="AET00459"/>
    <property type="gene ID" value="MTR_5g092260"/>
</dbReference>
<accession>A0A0C3XTX0</accession>
<dbReference type="AlphaFoldDB" id="G7K8F8"/>
<dbReference type="InterPro" id="IPR004314">
    <property type="entry name" value="Neprosin"/>
</dbReference>
<gene>
    <name evidence="2" type="ordered locus">MTR_5g092260</name>
</gene>
<accession>G7K8F8</accession>
<name>G7K8F8_MEDTR</name>
<dbReference type="eggNOG" id="ENOG502SMCP">
    <property type="taxonomic scope" value="Eukaryota"/>
</dbReference>
<evidence type="ECO:0000313" key="2">
    <source>
        <dbReference type="EMBL" id="AET00459.2"/>
    </source>
</evidence>
<evidence type="ECO:0000259" key="1">
    <source>
        <dbReference type="PROSITE" id="PS52045"/>
    </source>
</evidence>
<dbReference type="PROSITE" id="PS52045">
    <property type="entry name" value="NEPROSIN_PEP_CD"/>
    <property type="match status" value="1"/>
</dbReference>
<evidence type="ECO:0000313" key="3">
    <source>
        <dbReference type="EnsemblPlants" id="AET00459"/>
    </source>
</evidence>
<dbReference type="Pfam" id="PF03080">
    <property type="entry name" value="Neprosin"/>
    <property type="match status" value="1"/>
</dbReference>
<reference evidence="3" key="3">
    <citation type="submission" date="2015-04" db="UniProtKB">
        <authorList>
            <consortium name="EnsemblPlants"/>
        </authorList>
    </citation>
    <scope>IDENTIFICATION</scope>
    <source>
        <strain evidence="3">cv. Jemalong A17</strain>
    </source>
</reference>
<dbReference type="STRING" id="3880.G7K8F8"/>
<evidence type="ECO:0000313" key="4">
    <source>
        <dbReference type="Proteomes" id="UP000002051"/>
    </source>
</evidence>
<dbReference type="InterPro" id="IPR053168">
    <property type="entry name" value="Glutamic_endopeptidase"/>
</dbReference>
<reference evidence="2 4" key="1">
    <citation type="journal article" date="2011" name="Nature">
        <title>The Medicago genome provides insight into the evolution of rhizobial symbioses.</title>
        <authorList>
            <person name="Young N.D."/>
            <person name="Debelle F."/>
            <person name="Oldroyd G.E."/>
            <person name="Geurts R."/>
            <person name="Cannon S.B."/>
            <person name="Udvardi M.K."/>
            <person name="Benedito V.A."/>
            <person name="Mayer K.F."/>
            <person name="Gouzy J."/>
            <person name="Schoof H."/>
            <person name="Van de Peer Y."/>
            <person name="Proost S."/>
            <person name="Cook D.R."/>
            <person name="Meyers B.C."/>
            <person name="Spannagl M."/>
            <person name="Cheung F."/>
            <person name="De Mita S."/>
            <person name="Krishnakumar V."/>
            <person name="Gundlach H."/>
            <person name="Zhou S."/>
            <person name="Mudge J."/>
            <person name="Bharti A.K."/>
            <person name="Murray J.D."/>
            <person name="Naoumkina M.A."/>
            <person name="Rosen B."/>
            <person name="Silverstein K.A."/>
            <person name="Tang H."/>
            <person name="Rombauts S."/>
            <person name="Zhao P.X."/>
            <person name="Zhou P."/>
            <person name="Barbe V."/>
            <person name="Bardou P."/>
            <person name="Bechner M."/>
            <person name="Bellec A."/>
            <person name="Berger A."/>
            <person name="Berges H."/>
            <person name="Bidwell S."/>
            <person name="Bisseling T."/>
            <person name="Choisne N."/>
            <person name="Couloux A."/>
            <person name="Denny R."/>
            <person name="Deshpande S."/>
            <person name="Dai X."/>
            <person name="Doyle J.J."/>
            <person name="Dudez A.M."/>
            <person name="Farmer A.D."/>
            <person name="Fouteau S."/>
            <person name="Franken C."/>
            <person name="Gibelin C."/>
            <person name="Gish J."/>
            <person name="Goldstein S."/>
            <person name="Gonzalez A.J."/>
            <person name="Green P.J."/>
            <person name="Hallab A."/>
            <person name="Hartog M."/>
            <person name="Hua A."/>
            <person name="Humphray S.J."/>
            <person name="Jeong D.H."/>
            <person name="Jing Y."/>
            <person name="Jocker A."/>
            <person name="Kenton S.M."/>
            <person name="Kim D.J."/>
            <person name="Klee K."/>
            <person name="Lai H."/>
            <person name="Lang C."/>
            <person name="Lin S."/>
            <person name="Macmil S.L."/>
            <person name="Magdelenat G."/>
            <person name="Matthews L."/>
            <person name="McCorrison J."/>
            <person name="Monaghan E.L."/>
            <person name="Mun J.H."/>
            <person name="Najar F.Z."/>
            <person name="Nicholson C."/>
            <person name="Noirot C."/>
            <person name="O'Bleness M."/>
            <person name="Paule C.R."/>
            <person name="Poulain J."/>
            <person name="Prion F."/>
            <person name="Qin B."/>
            <person name="Qu C."/>
            <person name="Retzel E.F."/>
            <person name="Riddle C."/>
            <person name="Sallet E."/>
            <person name="Samain S."/>
            <person name="Samson N."/>
            <person name="Sanders I."/>
            <person name="Saurat O."/>
            <person name="Scarpelli C."/>
            <person name="Schiex T."/>
            <person name="Segurens B."/>
            <person name="Severin A.J."/>
            <person name="Sherrier D.J."/>
            <person name="Shi R."/>
            <person name="Sims S."/>
            <person name="Singer S.R."/>
            <person name="Sinharoy S."/>
            <person name="Sterck L."/>
            <person name="Viollet A."/>
            <person name="Wang B.B."/>
            <person name="Wang K."/>
            <person name="Wang M."/>
            <person name="Wang X."/>
            <person name="Warfsmann J."/>
            <person name="Weissenbach J."/>
            <person name="White D.D."/>
            <person name="White J.D."/>
            <person name="Wiley G.B."/>
            <person name="Wincker P."/>
            <person name="Xing Y."/>
            <person name="Yang L."/>
            <person name="Yao Z."/>
            <person name="Ying F."/>
            <person name="Zhai J."/>
            <person name="Zhou L."/>
            <person name="Zuber A."/>
            <person name="Denarie J."/>
            <person name="Dixon R.A."/>
            <person name="May G.D."/>
            <person name="Schwartz D.C."/>
            <person name="Rogers J."/>
            <person name="Quetier F."/>
            <person name="Town C.D."/>
            <person name="Roe B.A."/>
        </authorList>
    </citation>
    <scope>NUCLEOTIDE SEQUENCE [LARGE SCALE GENOMIC DNA]</scope>
    <source>
        <strain evidence="2">A17</strain>
        <strain evidence="3 4">cv. Jemalong A17</strain>
    </source>
</reference>
<protein>
    <submittedName>
        <fullName evidence="2">DUF239 domain protein</fullName>
    </submittedName>
</protein>
<dbReference type="PANTHER" id="PTHR31589:SF223">
    <property type="entry name" value="PROTEIN, PUTATIVE (DUF239)-RELATED"/>
    <property type="match status" value="1"/>
</dbReference>
<dbReference type="PANTHER" id="PTHR31589">
    <property type="entry name" value="PROTEIN, PUTATIVE (DUF239)-RELATED-RELATED"/>
    <property type="match status" value="1"/>
</dbReference>
<organism evidence="2 4">
    <name type="scientific">Medicago truncatula</name>
    <name type="common">Barrel medic</name>
    <name type="synonym">Medicago tribuloides</name>
    <dbReference type="NCBI Taxonomy" id="3880"/>
    <lineage>
        <taxon>Eukaryota</taxon>
        <taxon>Viridiplantae</taxon>
        <taxon>Streptophyta</taxon>
        <taxon>Embryophyta</taxon>
        <taxon>Tracheophyta</taxon>
        <taxon>Spermatophyta</taxon>
        <taxon>Magnoliopsida</taxon>
        <taxon>eudicotyledons</taxon>
        <taxon>Gunneridae</taxon>
        <taxon>Pentapetalae</taxon>
        <taxon>rosids</taxon>
        <taxon>fabids</taxon>
        <taxon>Fabales</taxon>
        <taxon>Fabaceae</taxon>
        <taxon>Papilionoideae</taxon>
        <taxon>50 kb inversion clade</taxon>
        <taxon>NPAAA clade</taxon>
        <taxon>Hologalegina</taxon>
        <taxon>IRL clade</taxon>
        <taxon>Trifolieae</taxon>
        <taxon>Medicago</taxon>
    </lineage>
</organism>
<dbReference type="Proteomes" id="UP000002051">
    <property type="component" value="Chromosome 5"/>
</dbReference>
<feature type="domain" description="Neprosin PEP catalytic" evidence="1">
    <location>
        <begin position="134"/>
        <end position="386"/>
    </location>
</feature>
<reference evidence="2 4" key="2">
    <citation type="journal article" date="2014" name="BMC Genomics">
        <title>An improved genome release (version Mt4.0) for the model legume Medicago truncatula.</title>
        <authorList>
            <person name="Tang H."/>
            <person name="Krishnakumar V."/>
            <person name="Bidwell S."/>
            <person name="Rosen B."/>
            <person name="Chan A."/>
            <person name="Zhou S."/>
            <person name="Gentzbittel L."/>
            <person name="Childs K.L."/>
            <person name="Yandell M."/>
            <person name="Gundlach H."/>
            <person name="Mayer K.F."/>
            <person name="Schwartz D.C."/>
            <person name="Town C.D."/>
        </authorList>
    </citation>
    <scope>GENOME REANNOTATION</scope>
    <source>
        <strain evidence="3 4">cv. Jemalong A17</strain>
    </source>
</reference>
<sequence length="387" mass="43246">MDHQFIVFDNKIVKMINTLFLLVLCLVTNTSHRVDGIQTTPKEELELEKQLKLINKDPITSIHTKFGYIVDCIDIDKQAAFDHPLLKNHKLQKEKTSAKISPTDKITCPTRTVPIRRTTKDDLIRAKSLWNNNILANNARFAPIAEVSLFKHPSLHYYGVSGTTSIYNPKCSIAQASSTHIFIQNGEGDGTNIIYVGWQVFPHVYGDDKTHLYLAWTSDNFKKTGCYDMQYQGFVQTGDHHHVGEVIQNISVYGGPMVEMLDQELKTNNWVVTIDDKPLGYFPAALFSNLKSAGQGGWGGGTIAIGAPSPQMGSGLLPDEDFNHSGYFRNVAYKNESGSSTTYGPEKELIEEFNDAPKCYGVDYYEKQKDPFRYCLQFGGPGGNCAP</sequence>
<keyword evidence="4" id="KW-1185">Reference proteome</keyword>
<proteinExistence type="predicted"/>
<dbReference type="Gene3D" id="3.90.1320.10">
    <property type="entry name" value="Outer-capsid protein sigma 3, large lobe"/>
    <property type="match status" value="1"/>
</dbReference>